<dbReference type="Proteomes" id="UP000257109">
    <property type="component" value="Unassembled WGS sequence"/>
</dbReference>
<organism evidence="1 2">
    <name type="scientific">Mucuna pruriens</name>
    <name type="common">Velvet bean</name>
    <name type="synonym">Dolichos pruriens</name>
    <dbReference type="NCBI Taxonomy" id="157652"/>
    <lineage>
        <taxon>Eukaryota</taxon>
        <taxon>Viridiplantae</taxon>
        <taxon>Streptophyta</taxon>
        <taxon>Embryophyta</taxon>
        <taxon>Tracheophyta</taxon>
        <taxon>Spermatophyta</taxon>
        <taxon>Magnoliopsida</taxon>
        <taxon>eudicotyledons</taxon>
        <taxon>Gunneridae</taxon>
        <taxon>Pentapetalae</taxon>
        <taxon>rosids</taxon>
        <taxon>fabids</taxon>
        <taxon>Fabales</taxon>
        <taxon>Fabaceae</taxon>
        <taxon>Papilionoideae</taxon>
        <taxon>50 kb inversion clade</taxon>
        <taxon>NPAAA clade</taxon>
        <taxon>indigoferoid/millettioid clade</taxon>
        <taxon>Phaseoleae</taxon>
        <taxon>Mucuna</taxon>
    </lineage>
</organism>
<evidence type="ECO:0000313" key="1">
    <source>
        <dbReference type="EMBL" id="RDY09119.1"/>
    </source>
</evidence>
<dbReference type="OrthoDB" id="1433117at2759"/>
<gene>
    <name evidence="1" type="ORF">CR513_06562</name>
</gene>
<keyword evidence="2" id="KW-1185">Reference proteome</keyword>
<comment type="caution">
    <text evidence="1">The sequence shown here is derived from an EMBL/GenBank/DDBJ whole genome shotgun (WGS) entry which is preliminary data.</text>
</comment>
<accession>A0A371I274</accession>
<dbReference type="Gene3D" id="3.30.420.10">
    <property type="entry name" value="Ribonuclease H-like superfamily/Ribonuclease H"/>
    <property type="match status" value="1"/>
</dbReference>
<dbReference type="PANTHER" id="PTHR48475">
    <property type="entry name" value="RIBONUCLEASE H"/>
    <property type="match status" value="1"/>
</dbReference>
<dbReference type="GO" id="GO:0003676">
    <property type="term" value="F:nucleic acid binding"/>
    <property type="evidence" value="ECO:0007669"/>
    <property type="project" value="InterPro"/>
</dbReference>
<dbReference type="AlphaFoldDB" id="A0A371I274"/>
<proteinExistence type="predicted"/>
<dbReference type="PANTHER" id="PTHR48475:SF2">
    <property type="entry name" value="RIBONUCLEASE H"/>
    <property type="match status" value="1"/>
</dbReference>
<name>A0A371I274_MUCPR</name>
<dbReference type="EMBL" id="QJKJ01001122">
    <property type="protein sequence ID" value="RDY09119.1"/>
    <property type="molecule type" value="Genomic_DNA"/>
</dbReference>
<sequence>MHKVTLVKHPQANGQAKAANKVILGRAKGLWVEHLLGILWAYHYSPQSTTVETLYRFTYRTDAMILVEIDKLSHRRSSFNSFENLSTLRVDLNLVKEVREQACATRRYNSKVRPRDLNDNDLEDRKLTPSWEGPFQILESLGNDAYHLE</sequence>
<dbReference type="InterPro" id="IPR036397">
    <property type="entry name" value="RNaseH_sf"/>
</dbReference>
<evidence type="ECO:0008006" key="3">
    <source>
        <dbReference type="Google" id="ProtNLM"/>
    </source>
</evidence>
<evidence type="ECO:0000313" key="2">
    <source>
        <dbReference type="Proteomes" id="UP000257109"/>
    </source>
</evidence>
<reference evidence="1" key="1">
    <citation type="submission" date="2018-05" db="EMBL/GenBank/DDBJ databases">
        <title>Draft genome of Mucuna pruriens seed.</title>
        <authorList>
            <person name="Nnadi N.E."/>
            <person name="Vos R."/>
            <person name="Hasami M.H."/>
            <person name="Devisetty U.K."/>
            <person name="Aguiy J.C."/>
        </authorList>
    </citation>
    <scope>NUCLEOTIDE SEQUENCE [LARGE SCALE GENOMIC DNA]</scope>
    <source>
        <strain evidence="1">JCA_2017</strain>
    </source>
</reference>
<protein>
    <recommendedName>
        <fullName evidence="3">Integrase catalytic domain-containing protein</fullName>
    </recommendedName>
</protein>
<feature type="non-terminal residue" evidence="1">
    <location>
        <position position="1"/>
    </location>
</feature>